<name>A0A9P8I5G7_9PEZI</name>
<feature type="repeat" description="WD" evidence="3">
    <location>
        <begin position="1097"/>
        <end position="1138"/>
    </location>
</feature>
<dbReference type="InterPro" id="IPR007111">
    <property type="entry name" value="NACHT_NTPase"/>
</dbReference>
<proteinExistence type="predicted"/>
<dbReference type="PROSITE" id="PS50837">
    <property type="entry name" value="NACHT"/>
    <property type="match status" value="1"/>
</dbReference>
<dbReference type="PROSITE" id="PS50082">
    <property type="entry name" value="WD_REPEATS_2"/>
    <property type="match status" value="12"/>
</dbReference>
<evidence type="ECO:0000313" key="6">
    <source>
        <dbReference type="Proteomes" id="UP000698800"/>
    </source>
</evidence>
<evidence type="ECO:0000259" key="4">
    <source>
        <dbReference type="PROSITE" id="PS50837"/>
    </source>
</evidence>
<dbReference type="PROSITE" id="PS50294">
    <property type="entry name" value="WD_REPEATS_REGION"/>
    <property type="match status" value="12"/>
</dbReference>
<feature type="repeat" description="WD" evidence="3">
    <location>
        <begin position="1349"/>
        <end position="1390"/>
    </location>
</feature>
<gene>
    <name evidence="5" type="ORF">FGG08_004380</name>
</gene>
<dbReference type="InterPro" id="IPR000845">
    <property type="entry name" value="Nucleoside_phosphorylase_d"/>
</dbReference>
<dbReference type="InterPro" id="IPR019775">
    <property type="entry name" value="WD40_repeat_CS"/>
</dbReference>
<dbReference type="SUPFAM" id="SSF53167">
    <property type="entry name" value="Purine and uridine phosphorylases"/>
    <property type="match status" value="1"/>
</dbReference>
<dbReference type="PANTHER" id="PTHR19879">
    <property type="entry name" value="TRANSCRIPTION INITIATION FACTOR TFIID"/>
    <property type="match status" value="1"/>
</dbReference>
<dbReference type="InterPro" id="IPR015943">
    <property type="entry name" value="WD40/YVTN_repeat-like_dom_sf"/>
</dbReference>
<feature type="repeat" description="WD" evidence="3">
    <location>
        <begin position="1139"/>
        <end position="1180"/>
    </location>
</feature>
<feature type="repeat" description="WD" evidence="3">
    <location>
        <begin position="1265"/>
        <end position="1306"/>
    </location>
</feature>
<dbReference type="PANTHER" id="PTHR19879:SF9">
    <property type="entry name" value="TRANSCRIPTION INITIATION FACTOR TFIID SUBUNIT 5"/>
    <property type="match status" value="1"/>
</dbReference>
<accession>A0A9P8I5G7</accession>
<evidence type="ECO:0000256" key="3">
    <source>
        <dbReference type="PROSITE-ProRule" id="PRU00221"/>
    </source>
</evidence>
<dbReference type="CDD" id="cd00200">
    <property type="entry name" value="WD40"/>
    <property type="match status" value="2"/>
</dbReference>
<dbReference type="PRINTS" id="PR00320">
    <property type="entry name" value="GPROTEINBRPT"/>
</dbReference>
<dbReference type="GO" id="GO:0009116">
    <property type="term" value="P:nucleoside metabolic process"/>
    <property type="evidence" value="ECO:0007669"/>
    <property type="project" value="InterPro"/>
</dbReference>
<dbReference type="InterPro" id="IPR056884">
    <property type="entry name" value="NPHP3-like_N"/>
</dbReference>
<dbReference type="InterPro" id="IPR036322">
    <property type="entry name" value="WD40_repeat_dom_sf"/>
</dbReference>
<dbReference type="OrthoDB" id="674604at2759"/>
<dbReference type="Pfam" id="PF00400">
    <property type="entry name" value="WD40"/>
    <property type="match status" value="12"/>
</dbReference>
<dbReference type="InterPro" id="IPR001680">
    <property type="entry name" value="WD40_rpt"/>
</dbReference>
<dbReference type="SUPFAM" id="SSF50978">
    <property type="entry name" value="WD40 repeat-like"/>
    <property type="match status" value="2"/>
</dbReference>
<dbReference type="InterPro" id="IPR035994">
    <property type="entry name" value="Nucleoside_phosphorylase_sf"/>
</dbReference>
<dbReference type="Proteomes" id="UP000698800">
    <property type="component" value="Unassembled WGS sequence"/>
</dbReference>
<evidence type="ECO:0000256" key="1">
    <source>
        <dbReference type="ARBA" id="ARBA00022574"/>
    </source>
</evidence>
<keyword evidence="2" id="KW-0677">Repeat</keyword>
<feature type="repeat" description="WD" evidence="3">
    <location>
        <begin position="1055"/>
        <end position="1096"/>
    </location>
</feature>
<protein>
    <recommendedName>
        <fullName evidence="4">NACHT domain-containing protein</fullName>
    </recommendedName>
</protein>
<dbReference type="SMART" id="SM00320">
    <property type="entry name" value="WD40"/>
    <property type="match status" value="12"/>
</dbReference>
<feature type="repeat" description="WD" evidence="3">
    <location>
        <begin position="1433"/>
        <end position="1474"/>
    </location>
</feature>
<dbReference type="InterPro" id="IPR027417">
    <property type="entry name" value="P-loop_NTPase"/>
</dbReference>
<dbReference type="Gene3D" id="3.40.50.300">
    <property type="entry name" value="P-loop containing nucleotide triphosphate hydrolases"/>
    <property type="match status" value="1"/>
</dbReference>
<dbReference type="Pfam" id="PF01048">
    <property type="entry name" value="PNP_UDP_1"/>
    <property type="match status" value="1"/>
</dbReference>
<organism evidence="5 6">
    <name type="scientific">Glutinoglossum americanum</name>
    <dbReference type="NCBI Taxonomy" id="1670608"/>
    <lineage>
        <taxon>Eukaryota</taxon>
        <taxon>Fungi</taxon>
        <taxon>Dikarya</taxon>
        <taxon>Ascomycota</taxon>
        <taxon>Pezizomycotina</taxon>
        <taxon>Geoglossomycetes</taxon>
        <taxon>Geoglossales</taxon>
        <taxon>Geoglossaceae</taxon>
        <taxon>Glutinoglossum</taxon>
    </lineage>
</organism>
<feature type="repeat" description="WD" evidence="3">
    <location>
        <begin position="1181"/>
        <end position="1222"/>
    </location>
</feature>
<dbReference type="Gene3D" id="2.130.10.10">
    <property type="entry name" value="YVTN repeat-like/Quinoprotein amine dehydrogenase"/>
    <property type="match status" value="6"/>
</dbReference>
<dbReference type="GO" id="GO:0003824">
    <property type="term" value="F:catalytic activity"/>
    <property type="evidence" value="ECO:0007669"/>
    <property type="project" value="InterPro"/>
</dbReference>
<feature type="repeat" description="WD" evidence="3">
    <location>
        <begin position="971"/>
        <end position="1012"/>
    </location>
</feature>
<keyword evidence="1 3" id="KW-0853">WD repeat</keyword>
<dbReference type="Gene3D" id="3.40.50.1580">
    <property type="entry name" value="Nucleoside phosphorylase domain"/>
    <property type="match status" value="1"/>
</dbReference>
<reference evidence="5" key="1">
    <citation type="submission" date="2021-03" db="EMBL/GenBank/DDBJ databases">
        <title>Comparative genomics and phylogenomic investigation of the class Geoglossomycetes provide insights into ecological specialization and systematics.</title>
        <authorList>
            <person name="Melie T."/>
            <person name="Pirro S."/>
            <person name="Miller A.N."/>
            <person name="Quandt A."/>
        </authorList>
    </citation>
    <scope>NUCLEOTIDE SEQUENCE</scope>
    <source>
        <strain evidence="5">GBOQ0MN5Z8</strain>
    </source>
</reference>
<feature type="domain" description="NACHT" evidence="4">
    <location>
        <begin position="423"/>
        <end position="572"/>
    </location>
</feature>
<feature type="repeat" description="WD" evidence="3">
    <location>
        <begin position="1223"/>
        <end position="1264"/>
    </location>
</feature>
<sequence>MLGPPPPSSRKDFEIAVICALQSEADAVEALFDKIWEDEGYIFGKAPGDTNTYTTGLIGRHNVVLAWMPTMGKGSAASVASSFRSSFEGIKLALLVGICGGVPDGTGDEEVLLGDVIIGTGVVEYDFGMQLPGTFIRKDTGEDNLRRPNSEIRGFLRKIGGLRGRMRLMDNTSSYLADLCKKPGFRRVQYPGVDEDKLYKPTDRHKHYGLPRCVICDKGKDDVCDKALSSSCIDLQCGKNGLVPRNRLINIKNIIARVNSGDTAALIEAAEAQQPIIYFGLIASGDTVMKSGKHRDEIAAKEKVIAFEMEGAGVWDNFPCVVIKGVCDYADSHKNKNCQGYAAATAAACMKAFLKEWIPTDKPPQLNVRNSIEQDELLSKLPRADGAAINSYARQHEPSCLRDTRVDLLRQLREWSSDLQGKCVFWLNGMAGTGKSTIARTVAREASKQNLLGASFFFSRGGGDRAHARMFFSTLALQLAKMSPILKHYICEAIAENGDIVQHGLPDQWQKLVFQPLSRLDGGQIQSPTILLVIDALDECENQEDIRLILQLFTEARNLQKMQLRVFITSRPEFPILNEFKAISNDAHQDFILHNIALSVVEHDISIFIKDKLAQIRSEYGLAMDWPSEQDIELLVNRANGLFIYIATVCRFIREVRFPKKRLDEIIQGSDTSQEPQQNLDKIYLQILRGSISRYYYDKEEWIEQFRRTVGSIVTIFDLLSVVALSMLLSIEPEDAKAVLFQLRSVLDVPDEDESLIKLLHPSFRDFLLNKQRCQDEQFWIVEHEAHGNLYTSCLQLMSNTLGRDICGLGKPGALVKDVEISILARHLPSHVQYACRYWVRHLQGLGHDQREKAGFYNRIQSFLEKHFLHWLESLSLMGKMSEGIVIMTDLESMLISSKASQLLAIVQDAKRFILYNGSVIEKAPLQVYASALIFSPKMSLIRQIFSDQSPLWINAEPAVDEYWSPSLKTLEGHSDWVRSVAFSRDGRQLASASYDHTLRLWDATNGALLKTLEEHSDSVVSVVFSCDGRQLASASDDRTVRLWNAATGALQKTLVGHSAAVTSVAFSCDGQQLASASYDHTVRLWDVATGVLQRTLKGHSDSIMSVAFSHDERQLASASYDGTVRLWDAATGAPQKTFGGHSNWFTSVAFSHDGRQLASASYDSAIWIWDAATGVLRRMLEGHLSAVTSVVFSRDGRQLASASDDRTIQLWDAVTGALQKTLKGHSDWVRSVAFSRDGQQLASASYDGTVRLWDPATEALQKTLEGHPDAVMSMAFSHDGRQLASASNSGTIRLWDAATGALQMAIEGHSSVIRSVTFSRDGWQLASACDDSTVRLWDTTTGALQKTLKGHSAGVRSVVFSNDGQQLASASDDGTIRLWDAVTGVLQKTLGGHSYWPMSVTFSRDGLQLASAYGGGTIRLWDVKTGGLQKTLEGHSSAVRSVAFSRNGRQLASASDDGTIRLWDVVTGALQKTFKGNPDISALSFPNDKSRLVTNIGSIELEIPTSGQVQTAPWSLYSLNAERSWITYRGENLLWFPPEYRPACQEFRDDLIALGCSSGRVIIIRVYPDLHLAKIGKRRQQSLRNKPI</sequence>
<keyword evidence="6" id="KW-1185">Reference proteome</keyword>
<evidence type="ECO:0000313" key="5">
    <source>
        <dbReference type="EMBL" id="KAH0539082.1"/>
    </source>
</evidence>
<feature type="repeat" description="WD" evidence="3">
    <location>
        <begin position="1013"/>
        <end position="1054"/>
    </location>
</feature>
<comment type="caution">
    <text evidence="5">The sequence shown here is derived from an EMBL/GenBank/DDBJ whole genome shotgun (WGS) entry which is preliminary data.</text>
</comment>
<feature type="repeat" description="WD" evidence="3">
    <location>
        <begin position="1307"/>
        <end position="1348"/>
    </location>
</feature>
<dbReference type="PROSITE" id="PS00678">
    <property type="entry name" value="WD_REPEATS_1"/>
    <property type="match status" value="7"/>
</dbReference>
<dbReference type="EMBL" id="JAGHQL010000087">
    <property type="protein sequence ID" value="KAH0539082.1"/>
    <property type="molecule type" value="Genomic_DNA"/>
</dbReference>
<evidence type="ECO:0000256" key="2">
    <source>
        <dbReference type="ARBA" id="ARBA00022737"/>
    </source>
</evidence>
<dbReference type="Pfam" id="PF24883">
    <property type="entry name" value="NPHP3_N"/>
    <property type="match status" value="1"/>
</dbReference>
<dbReference type="InterPro" id="IPR020472">
    <property type="entry name" value="WD40_PAC1"/>
</dbReference>
<dbReference type="SUPFAM" id="SSF52540">
    <property type="entry name" value="P-loop containing nucleoside triphosphate hydrolases"/>
    <property type="match status" value="1"/>
</dbReference>
<feature type="repeat" description="WD" evidence="3">
    <location>
        <begin position="1391"/>
        <end position="1432"/>
    </location>
</feature>